<dbReference type="InterPro" id="IPR006528">
    <property type="entry name" value="Phage_head_morphogenesis_dom"/>
</dbReference>
<comment type="caution">
    <text evidence="2">The sequence shown here is derived from an EMBL/GenBank/DDBJ whole genome shotgun (WGS) entry which is preliminary data.</text>
</comment>
<feature type="domain" description="Phage head morphogenesis" evidence="1">
    <location>
        <begin position="199"/>
        <end position="304"/>
    </location>
</feature>
<proteinExistence type="predicted"/>
<dbReference type="Pfam" id="PF04233">
    <property type="entry name" value="Phage_Mu_F"/>
    <property type="match status" value="1"/>
</dbReference>
<keyword evidence="3" id="KW-1185">Reference proteome</keyword>
<reference evidence="2 3" key="1">
    <citation type="submission" date="2024-06" db="EMBL/GenBank/DDBJ databases">
        <title>Sorghum-associated microbial communities from plants grown in Nebraska, USA.</title>
        <authorList>
            <person name="Schachtman D."/>
        </authorList>
    </citation>
    <scope>NUCLEOTIDE SEQUENCE [LARGE SCALE GENOMIC DNA]</scope>
    <source>
        <strain evidence="2 3">1288</strain>
    </source>
</reference>
<dbReference type="RefSeq" id="WP_354315031.1">
    <property type="nucleotide sequence ID" value="NZ_JBEPME010000014.1"/>
</dbReference>
<accession>A0ABV2KF13</accession>
<gene>
    <name evidence="2" type="ORF">ABIC55_004791</name>
</gene>
<dbReference type="EMBL" id="JBEPME010000014">
    <property type="protein sequence ID" value="MET3659645.1"/>
    <property type="molecule type" value="Genomic_DNA"/>
</dbReference>
<dbReference type="Proteomes" id="UP001549104">
    <property type="component" value="Unassembled WGS sequence"/>
</dbReference>
<evidence type="ECO:0000313" key="2">
    <source>
        <dbReference type="EMBL" id="MET3659645.1"/>
    </source>
</evidence>
<name>A0ABV2KF13_SPOPS</name>
<evidence type="ECO:0000259" key="1">
    <source>
        <dbReference type="Pfam" id="PF04233"/>
    </source>
</evidence>
<sequence length="415" mass="47273">MKTRSNAYWDKRSLQRMAEYHRGADSTVQIVNAAYDKAQKDIAAETQKIFDKFAKDGKLSAEEAQKILNEPISKVEWESIKSKINDIQDPAIKRQMLNRLNAPAYSARITRLEALKENTYLQSKIIIADTEIRASTTGYIGTINDAYYQTMFDVQKGLLVGFDFASMPTSRVEAILKNPWTGKQFSERIWDNTDVLASQVTDIITAGFMSGAGTAQMSRELAERMNVGKHAANRLVRTETTYMANMAEMESYGEAEIDEYMFLATLDKKTSVICQKQDLKVYKVKDAMPGVNMPPMHPFCRSTTRAYFGPKTLENIERRARDPITGKNELIPAGTNYEQWREGLDEKHGKDKIDTIQKQIKNKAADKKQFDQFKEVLGKDAPKSFAAFQDLKYNNAEKWASVKLDKRRKSKQKTT</sequence>
<dbReference type="NCBIfam" id="TIGR01641">
    <property type="entry name" value="phageSPP1_gp7"/>
    <property type="match status" value="1"/>
</dbReference>
<evidence type="ECO:0000313" key="3">
    <source>
        <dbReference type="Proteomes" id="UP001549104"/>
    </source>
</evidence>
<protein>
    <submittedName>
        <fullName evidence="2">SPP1 gp7 family putative phage head morphogenesis protein</fullName>
    </submittedName>
</protein>
<organism evidence="2 3">
    <name type="scientific">Sporosarcina psychrophila</name>
    <name type="common">Bacillus psychrophilus</name>
    <dbReference type="NCBI Taxonomy" id="1476"/>
    <lineage>
        <taxon>Bacteria</taxon>
        <taxon>Bacillati</taxon>
        <taxon>Bacillota</taxon>
        <taxon>Bacilli</taxon>
        <taxon>Bacillales</taxon>
        <taxon>Caryophanaceae</taxon>
        <taxon>Sporosarcina</taxon>
    </lineage>
</organism>